<evidence type="ECO:0000256" key="1">
    <source>
        <dbReference type="ARBA" id="ARBA00004651"/>
    </source>
</evidence>
<keyword evidence="4 9" id="KW-0812">Transmembrane</keyword>
<dbReference type="Gene3D" id="3.80.10.10">
    <property type="entry name" value="Ribonuclease Inhibitor"/>
    <property type="match status" value="1"/>
</dbReference>
<evidence type="ECO:0000256" key="4">
    <source>
        <dbReference type="ARBA" id="ARBA00022692"/>
    </source>
</evidence>
<dbReference type="PROSITE" id="PS50221">
    <property type="entry name" value="GAIN_B"/>
    <property type="match status" value="1"/>
</dbReference>
<dbReference type="InterPro" id="IPR000832">
    <property type="entry name" value="GPCR_2_secretin-like"/>
</dbReference>
<evidence type="ECO:0000256" key="2">
    <source>
        <dbReference type="ARBA" id="ARBA00007343"/>
    </source>
</evidence>
<evidence type="ECO:0000256" key="6">
    <source>
        <dbReference type="ARBA" id="ARBA00023136"/>
    </source>
</evidence>
<keyword evidence="10" id="KW-0732">Signal</keyword>
<feature type="transmembrane region" description="Helical" evidence="9">
    <location>
        <begin position="709"/>
        <end position="733"/>
    </location>
</feature>
<feature type="transmembrane region" description="Helical" evidence="9">
    <location>
        <begin position="860"/>
        <end position="880"/>
    </location>
</feature>
<dbReference type="PROSITE" id="PS50261">
    <property type="entry name" value="G_PROTEIN_RECEP_F2_4"/>
    <property type="match status" value="1"/>
</dbReference>
<evidence type="ECO:0000256" key="7">
    <source>
        <dbReference type="ARBA" id="ARBA00023157"/>
    </source>
</evidence>
<gene>
    <name evidence="13" type="ORF">GBAR_LOCUS7471</name>
</gene>
<evidence type="ECO:0000256" key="10">
    <source>
        <dbReference type="SAM" id="SignalP"/>
    </source>
</evidence>
<dbReference type="GO" id="GO:0004930">
    <property type="term" value="F:G protein-coupled receptor activity"/>
    <property type="evidence" value="ECO:0007669"/>
    <property type="project" value="InterPro"/>
</dbReference>
<feature type="signal peptide" evidence="10">
    <location>
        <begin position="1"/>
        <end position="19"/>
    </location>
</feature>
<dbReference type="Gene3D" id="2.60.220.50">
    <property type="match status" value="1"/>
</dbReference>
<dbReference type="InterPro" id="IPR057244">
    <property type="entry name" value="GAIN_B"/>
</dbReference>
<dbReference type="PRINTS" id="PR00249">
    <property type="entry name" value="GPCRSECRETIN"/>
</dbReference>
<evidence type="ECO:0000313" key="14">
    <source>
        <dbReference type="Proteomes" id="UP001174909"/>
    </source>
</evidence>
<dbReference type="SUPFAM" id="SSF81321">
    <property type="entry name" value="Family A G protein-coupled receptor-like"/>
    <property type="match status" value="1"/>
</dbReference>
<feature type="domain" description="G-protein coupled receptors family 2 profile 2" evidence="12">
    <location>
        <begin position="638"/>
        <end position="881"/>
    </location>
</feature>
<comment type="similarity">
    <text evidence="2">Belongs to the G-protein coupled receptor 2 family. Adhesion G-protein coupled receptor (ADGR) subfamily.</text>
</comment>
<comment type="subcellular location">
    <subcellularLocation>
        <location evidence="1">Cell membrane</location>
        <topology evidence="1">Multi-pass membrane protein</topology>
    </subcellularLocation>
</comment>
<evidence type="ECO:0000313" key="13">
    <source>
        <dbReference type="EMBL" id="CAI8011603.1"/>
    </source>
</evidence>
<dbReference type="SUPFAM" id="SSF52058">
    <property type="entry name" value="L domain-like"/>
    <property type="match status" value="1"/>
</dbReference>
<keyword evidence="13" id="KW-0675">Receptor</keyword>
<keyword evidence="6 9" id="KW-0472">Membrane</keyword>
<keyword evidence="5 9" id="KW-1133">Transmembrane helix</keyword>
<evidence type="ECO:0000256" key="3">
    <source>
        <dbReference type="ARBA" id="ARBA00022475"/>
    </source>
</evidence>
<comment type="caution">
    <text evidence="13">The sequence shown here is derived from an EMBL/GenBank/DDBJ whole genome shotgun (WGS) entry which is preliminary data.</text>
</comment>
<feature type="transmembrane region" description="Helical" evidence="9">
    <location>
        <begin position="644"/>
        <end position="665"/>
    </location>
</feature>
<dbReference type="AlphaFoldDB" id="A0AA35W825"/>
<feature type="transmembrane region" description="Helical" evidence="9">
    <location>
        <begin position="785"/>
        <end position="811"/>
    </location>
</feature>
<dbReference type="Pfam" id="PF01825">
    <property type="entry name" value="GPS"/>
    <property type="match status" value="1"/>
</dbReference>
<keyword evidence="7" id="KW-1015">Disulfide bond</keyword>
<dbReference type="GO" id="GO:0005886">
    <property type="term" value="C:plasma membrane"/>
    <property type="evidence" value="ECO:0007669"/>
    <property type="project" value="UniProtKB-SubCell"/>
</dbReference>
<feature type="transmembrane region" description="Helical" evidence="9">
    <location>
        <begin position="823"/>
        <end position="848"/>
    </location>
</feature>
<evidence type="ECO:0000256" key="9">
    <source>
        <dbReference type="SAM" id="Phobius"/>
    </source>
</evidence>
<dbReference type="InterPro" id="IPR032675">
    <property type="entry name" value="LRR_dom_sf"/>
</dbReference>
<dbReference type="Proteomes" id="UP001174909">
    <property type="component" value="Unassembled WGS sequence"/>
</dbReference>
<feature type="transmembrane region" description="Helical" evidence="9">
    <location>
        <begin position="677"/>
        <end position="697"/>
    </location>
</feature>
<dbReference type="InterPro" id="IPR017981">
    <property type="entry name" value="GPCR_2-like_7TM"/>
</dbReference>
<keyword evidence="8" id="KW-0325">Glycoprotein</keyword>
<dbReference type="Pfam" id="PF00002">
    <property type="entry name" value="7tm_2"/>
    <property type="match status" value="1"/>
</dbReference>
<dbReference type="InterPro" id="IPR000203">
    <property type="entry name" value="GPS"/>
</dbReference>
<evidence type="ECO:0000259" key="12">
    <source>
        <dbReference type="PROSITE" id="PS50261"/>
    </source>
</evidence>
<feature type="chain" id="PRO_5041291529" evidence="10">
    <location>
        <begin position="20"/>
        <end position="1006"/>
    </location>
</feature>
<dbReference type="PANTHER" id="PTHR12011">
    <property type="entry name" value="ADHESION G-PROTEIN COUPLED RECEPTOR"/>
    <property type="match status" value="1"/>
</dbReference>
<protein>
    <submittedName>
        <fullName evidence="13">Adhesion G protein-coupled receptor L3</fullName>
    </submittedName>
</protein>
<dbReference type="SMART" id="SM00303">
    <property type="entry name" value="GPS"/>
    <property type="match status" value="1"/>
</dbReference>
<evidence type="ECO:0000259" key="11">
    <source>
        <dbReference type="PROSITE" id="PS50221"/>
    </source>
</evidence>
<dbReference type="GO" id="GO:0007166">
    <property type="term" value="P:cell surface receptor signaling pathway"/>
    <property type="evidence" value="ECO:0007669"/>
    <property type="project" value="InterPro"/>
</dbReference>
<feature type="transmembrane region" description="Helical" evidence="9">
    <location>
        <begin position="745"/>
        <end position="765"/>
    </location>
</feature>
<dbReference type="InterPro" id="IPR032471">
    <property type="entry name" value="AGRL2-4_GAIN_subdom_A"/>
</dbReference>
<accession>A0AA35W825</accession>
<dbReference type="Gene3D" id="1.20.1070.10">
    <property type="entry name" value="Rhodopsin 7-helix transmembrane proteins"/>
    <property type="match status" value="1"/>
</dbReference>
<evidence type="ECO:0000256" key="5">
    <source>
        <dbReference type="ARBA" id="ARBA00022989"/>
    </source>
</evidence>
<name>A0AA35W825_GEOBA</name>
<dbReference type="InterPro" id="IPR046338">
    <property type="entry name" value="GAIN_dom_sf"/>
</dbReference>
<sequence>MAIRLTLVFILLVSIRCLAATCPNITATYLCRVCTEGPPFRYRLSCNYGSADGATMADITSLVRRESSAENFTGLLFHGFQDRALTPEVFAGFTSLDRLEIAFSEVEYMEADTFGSLPNFHNLVIHNNDKLKWLSGESFNGLNSLESLELERNAIEHLREDMEPFFRRISNSIRLREPLQCDCHLLWLVDFIATQSTISVTHDVDCISNSATDFSQCLDPCELGYHPCNVDAACTIVNRTQPVCTCKPCYTGDGTACSKTLCPSGNMECRPLTGRCECGEDFSASAGDDPCTRIVSGVFTNLTRDCSGVEPEDVERLSDCAEMLSQVATHHLTMPAEIPRVIDLLQDMVASLSQEEAHPPSFNISQNLVEAASELLKEGNLVLWQNATTDSTRDAVAIFSAMNDLGALLLTRTNITNITTDNIAMVLVRPNCQSEQSIPEFDGYDISSDLLGEAPAAGSESTLSLPSSLFSDVFANGSVADCSEVGVVSLVYGGIGPLLSLNEEELLTSIGCGPNTTRDTDEICPWYGEPPVICPTEWQLNSVVISATVINSSKAISTQLSSPVTISLSHQDPSLSSPICAFIDESLPLQSTDSWLTENCERDVGASTDTTTVCNCYHLTSFALVMSRSSSPPENRPLSIATKVGLSLSILCLCATVILLFGLKLKNKTLHQVHRQLALALGLSQLVFLVGVDRSAVPSPDQLCTAWAALLHYLLLATFLWQLCEGVHLYLLIGRVFGNFERVQYIYAVIAWGLPLLIVGPTLGLKFCDYGSTNYCWITPDGDAIWAFHGPVIGVLLINVVVLVYVVTVIVRLSMRKEENACLFITLIHASVVLVPILGVTWALGFLVVGGGVYATVVEWLFFVFTTLQGVAIFFAHCVINREVRSAFLRTMGCRKLAENQDTMVNVGRKLSKAGIAQSYMLRRTSGTTSGSLTVGGFVTPSATPSRRESETETPFQLSLIPIKGTYILVSVWLASESSTRVWYHNFESRCRRKQWSRQFRYYNHH</sequence>
<dbReference type="EMBL" id="CASHTH010001114">
    <property type="protein sequence ID" value="CAI8011603.1"/>
    <property type="molecule type" value="Genomic_DNA"/>
</dbReference>
<feature type="domain" description="GAIN-B" evidence="11">
    <location>
        <begin position="433"/>
        <end position="632"/>
    </location>
</feature>
<proteinExistence type="inferred from homology"/>
<reference evidence="13" key="1">
    <citation type="submission" date="2023-03" db="EMBL/GenBank/DDBJ databases">
        <authorList>
            <person name="Steffen K."/>
            <person name="Cardenas P."/>
        </authorList>
    </citation>
    <scope>NUCLEOTIDE SEQUENCE</scope>
</reference>
<organism evidence="13 14">
    <name type="scientific">Geodia barretti</name>
    <name type="common">Barrett's horny sponge</name>
    <dbReference type="NCBI Taxonomy" id="519541"/>
    <lineage>
        <taxon>Eukaryota</taxon>
        <taxon>Metazoa</taxon>
        <taxon>Porifera</taxon>
        <taxon>Demospongiae</taxon>
        <taxon>Heteroscleromorpha</taxon>
        <taxon>Tetractinellida</taxon>
        <taxon>Astrophorina</taxon>
        <taxon>Geodiidae</taxon>
        <taxon>Geodia</taxon>
    </lineage>
</organism>
<dbReference type="FunFam" id="1.20.1070.10:FF:000058">
    <property type="entry name" value="Adhesion G protein-coupled receptor F5"/>
    <property type="match status" value="1"/>
</dbReference>
<evidence type="ECO:0000256" key="8">
    <source>
        <dbReference type="ARBA" id="ARBA00023180"/>
    </source>
</evidence>
<dbReference type="Pfam" id="PF16489">
    <property type="entry name" value="GAIN"/>
    <property type="match status" value="1"/>
</dbReference>
<keyword evidence="3" id="KW-1003">Cell membrane</keyword>
<keyword evidence="14" id="KW-1185">Reference proteome</keyword>
<dbReference type="PANTHER" id="PTHR12011:SF347">
    <property type="entry name" value="FI21270P1-RELATED"/>
    <property type="match status" value="1"/>
</dbReference>